<keyword evidence="1" id="KW-0813">Transport</keyword>
<dbReference type="GO" id="GO:0045053">
    <property type="term" value="P:protein retention in Golgi apparatus"/>
    <property type="evidence" value="ECO:0007669"/>
    <property type="project" value="TreeGrafter"/>
</dbReference>
<sequence length="1161" mass="133200">VQYKEIVKCITYLQSIKRLRSFKICRPNSEIGKNAKIWWKYAATCHGFHFRSSDEKWKIAKDNIRYINIYKRLLINPTENISKDDKQFKMEMEKLRCLEELKFLREISCRNVSAKGLIIRNRNLNQGKGILYHWFPNWLGWYGNPTTNDDNYEKIEDDILIAIKETIENDSFSNRDALFANFTFALSEGRISLMSKQIHKNMIALEMEFENLISFIEIKPKFSSYCVGISLGSVCLNDKLTDMTEFPYIIRPQTQDNQKSLYSNFIGFFTKKDIIDGDEPWFQLQYEKSPAEHKSDYRLTINSKSLDVVYNENTFKWLLCFFTRPINDLKVNMYIISEKDPNESRLKFFKNWKNVLMGQKDYRKNWSFEIDISAPRIICVDNFKDKNSSVFVIDFGRFQLFKNERNTDSISLFKNNQDGESEDELFMTPCSTPPGSKVSPSDSPTTIPSIGHETSHISKFIINKDTGLENTMYSEMYDKYIINLTDLQVLVCKNRECAYACSKTSSNFHLLDKFNISIQLERRIVNTTDPEFPAITLFGNLHKIVAHVNEQKISESLRILNQITLEICEPNKNSDVNEPFDEINFDDNNEIKENANTTIFQFVIGQMILDVQSREKSIAELQIIGAKAGITKKSGEISINMSVHGFLLVDAIQSFGHDFELLIASHRHVEMDSISGSLKQSEPCSPISPGSPDPNGYQRPTSPHIINKVVNDIQLGKNYDCDTEGALITIEINIIESMDNIEAIQIANITFNNLDVIANQETIVELLGFGKRIIDNYKLYQSNLKTNASKVKATARKDPVGVEQVKTEINFDFHRLNILVLRSLRVENGNVGRKVGTLTMSEAKIHATLGKDLCVAGALGGIQIIDITPEGFNHQRIFSVGKDPLTDPPNLFENGAMYTLSNEIYGMDDDEFQYTNALSFKITQDKNSSVVIKVRMASVWYTHCPRFIEEIYLCVKEFKQYFKNFVKSLRNKATHMAKGLVHHMSSTRLKKNNNSFGNISLDIILSTPVLVLPRSCRSAEVLVANLGKITICNTQENSESCSESISRDTYFIDIRNVNLCSLNINKRSDIRSKVPPKANEIYSCHKDAMAILHDTALLFQCIYESKTSEPDRSWDKHQTLLNQLLKQKKKLKHLKKHVQMSTLKRTILQKFACNFQCQSLN</sequence>
<dbReference type="Proteomes" id="UP000037069">
    <property type="component" value="Unassembled WGS sequence"/>
</dbReference>
<evidence type="ECO:0000259" key="3">
    <source>
        <dbReference type="Pfam" id="PF12624"/>
    </source>
</evidence>
<evidence type="ECO:0000256" key="2">
    <source>
        <dbReference type="SAM" id="MobiDB-lite"/>
    </source>
</evidence>
<protein>
    <recommendedName>
        <fullName evidence="3">Chorein N-terminal domain-containing protein</fullName>
    </recommendedName>
</protein>
<keyword evidence="5" id="KW-1185">Reference proteome</keyword>
<dbReference type="AlphaFoldDB" id="A0A0L0CCT9"/>
<feature type="region of interest" description="Disordered" evidence="2">
    <location>
        <begin position="674"/>
        <end position="701"/>
    </location>
</feature>
<proteinExistence type="predicted"/>
<dbReference type="GO" id="GO:0006623">
    <property type="term" value="P:protein targeting to vacuole"/>
    <property type="evidence" value="ECO:0007669"/>
    <property type="project" value="TreeGrafter"/>
</dbReference>
<dbReference type="OrthoDB" id="272810at2759"/>
<organism evidence="4 5">
    <name type="scientific">Lucilia cuprina</name>
    <name type="common">Green bottle fly</name>
    <name type="synonym">Australian sheep blowfly</name>
    <dbReference type="NCBI Taxonomy" id="7375"/>
    <lineage>
        <taxon>Eukaryota</taxon>
        <taxon>Metazoa</taxon>
        <taxon>Ecdysozoa</taxon>
        <taxon>Arthropoda</taxon>
        <taxon>Hexapoda</taxon>
        <taxon>Insecta</taxon>
        <taxon>Pterygota</taxon>
        <taxon>Neoptera</taxon>
        <taxon>Endopterygota</taxon>
        <taxon>Diptera</taxon>
        <taxon>Brachycera</taxon>
        <taxon>Muscomorpha</taxon>
        <taxon>Oestroidea</taxon>
        <taxon>Calliphoridae</taxon>
        <taxon>Luciliinae</taxon>
        <taxon>Lucilia</taxon>
    </lineage>
</organism>
<dbReference type="EMBL" id="JRES01000581">
    <property type="protein sequence ID" value="KNC30046.1"/>
    <property type="molecule type" value="Genomic_DNA"/>
</dbReference>
<dbReference type="InterPro" id="IPR026847">
    <property type="entry name" value="VPS13"/>
</dbReference>
<dbReference type="STRING" id="7375.A0A0L0CCT9"/>
<dbReference type="InterPro" id="IPR026854">
    <property type="entry name" value="VPS13_N"/>
</dbReference>
<name>A0A0L0CCT9_LUCCU</name>
<evidence type="ECO:0000256" key="1">
    <source>
        <dbReference type="ARBA" id="ARBA00022448"/>
    </source>
</evidence>
<feature type="domain" description="Chorein N-terminal" evidence="3">
    <location>
        <begin position="2"/>
        <end position="1006"/>
    </location>
</feature>
<comment type="caution">
    <text evidence="4">The sequence shown here is derived from an EMBL/GenBank/DDBJ whole genome shotgun (WGS) entry which is preliminary data.</text>
</comment>
<feature type="compositionally biased region" description="Polar residues" evidence="2">
    <location>
        <begin position="674"/>
        <end position="683"/>
    </location>
</feature>
<evidence type="ECO:0000313" key="5">
    <source>
        <dbReference type="Proteomes" id="UP000037069"/>
    </source>
</evidence>
<dbReference type="PANTHER" id="PTHR16166">
    <property type="entry name" value="VACUOLAR PROTEIN SORTING-ASSOCIATED PROTEIN VPS13"/>
    <property type="match status" value="1"/>
</dbReference>
<evidence type="ECO:0000313" key="4">
    <source>
        <dbReference type="EMBL" id="KNC30046.1"/>
    </source>
</evidence>
<feature type="non-terminal residue" evidence="4">
    <location>
        <position position="1"/>
    </location>
</feature>
<reference evidence="4 5" key="1">
    <citation type="journal article" date="2015" name="Nat. Commun.">
        <title>Lucilia cuprina genome unlocks parasitic fly biology to underpin future interventions.</title>
        <authorList>
            <person name="Anstead C.A."/>
            <person name="Korhonen P.K."/>
            <person name="Young N.D."/>
            <person name="Hall R.S."/>
            <person name="Jex A.R."/>
            <person name="Murali S.C."/>
            <person name="Hughes D.S."/>
            <person name="Lee S.F."/>
            <person name="Perry T."/>
            <person name="Stroehlein A.J."/>
            <person name="Ansell B.R."/>
            <person name="Breugelmans B."/>
            <person name="Hofmann A."/>
            <person name="Qu J."/>
            <person name="Dugan S."/>
            <person name="Lee S.L."/>
            <person name="Chao H."/>
            <person name="Dinh H."/>
            <person name="Han Y."/>
            <person name="Doddapaneni H.V."/>
            <person name="Worley K.C."/>
            <person name="Muzny D.M."/>
            <person name="Ioannidis P."/>
            <person name="Waterhouse R.M."/>
            <person name="Zdobnov E.M."/>
            <person name="James P.J."/>
            <person name="Bagnall N.H."/>
            <person name="Kotze A.C."/>
            <person name="Gibbs R.A."/>
            <person name="Richards S."/>
            <person name="Batterham P."/>
            <person name="Gasser R.B."/>
        </authorList>
    </citation>
    <scope>NUCLEOTIDE SEQUENCE [LARGE SCALE GENOMIC DNA]</scope>
    <source>
        <strain evidence="4 5">LS</strain>
        <tissue evidence="4">Full body</tissue>
    </source>
</reference>
<dbReference type="Pfam" id="PF12624">
    <property type="entry name" value="VPS13_N"/>
    <property type="match status" value="1"/>
</dbReference>
<accession>A0A0L0CCT9</accession>
<dbReference type="GO" id="GO:0007005">
    <property type="term" value="P:mitochondrion organization"/>
    <property type="evidence" value="ECO:0007669"/>
    <property type="project" value="TreeGrafter"/>
</dbReference>
<gene>
    <name evidence="4" type="ORF">FF38_08654</name>
</gene>
<dbReference type="PANTHER" id="PTHR16166:SF141">
    <property type="entry name" value="INTERMEMBRANE LIPID TRANSFER PROTEIN VPS13D"/>
    <property type="match status" value="1"/>
</dbReference>